<comment type="similarity">
    <text evidence="3">Belongs to the HARBI1 family.</text>
</comment>
<dbReference type="InterPro" id="IPR045249">
    <property type="entry name" value="HARBI1-like"/>
</dbReference>
<dbReference type="GO" id="GO:0046872">
    <property type="term" value="F:metal ion binding"/>
    <property type="evidence" value="ECO:0007669"/>
    <property type="project" value="UniProtKB-KW"/>
</dbReference>
<evidence type="ECO:0000256" key="3">
    <source>
        <dbReference type="ARBA" id="ARBA00006958"/>
    </source>
</evidence>
<accession>A0ABD3H4Y0</accession>
<reference evidence="9 10" key="1">
    <citation type="submission" date="2024-09" db="EMBL/GenBank/DDBJ databases">
        <title>Chromosome-scale assembly of Riccia sorocarpa.</title>
        <authorList>
            <person name="Paukszto L."/>
        </authorList>
    </citation>
    <scope>NUCLEOTIDE SEQUENCE [LARGE SCALE GENOMIC DNA]</scope>
    <source>
        <strain evidence="9">LP-2024</strain>
        <tissue evidence="9">Aerial parts of the thallus</tissue>
    </source>
</reference>
<organism evidence="9 10">
    <name type="scientific">Riccia sorocarpa</name>
    <dbReference type="NCBI Taxonomy" id="122646"/>
    <lineage>
        <taxon>Eukaryota</taxon>
        <taxon>Viridiplantae</taxon>
        <taxon>Streptophyta</taxon>
        <taxon>Embryophyta</taxon>
        <taxon>Marchantiophyta</taxon>
        <taxon>Marchantiopsida</taxon>
        <taxon>Marchantiidae</taxon>
        <taxon>Marchantiales</taxon>
        <taxon>Ricciaceae</taxon>
        <taxon>Riccia</taxon>
    </lineage>
</organism>
<evidence type="ECO:0000256" key="4">
    <source>
        <dbReference type="ARBA" id="ARBA00022722"/>
    </source>
</evidence>
<keyword evidence="6" id="KW-0378">Hydrolase</keyword>
<keyword evidence="5" id="KW-0479">Metal-binding</keyword>
<keyword evidence="10" id="KW-1185">Reference proteome</keyword>
<dbReference type="Proteomes" id="UP001633002">
    <property type="component" value="Unassembled WGS sequence"/>
</dbReference>
<dbReference type="EMBL" id="JBJQOH010000006">
    <property type="protein sequence ID" value="KAL3685224.1"/>
    <property type="molecule type" value="Genomic_DNA"/>
</dbReference>
<gene>
    <name evidence="9" type="ORF">R1sor_003246</name>
</gene>
<evidence type="ECO:0000259" key="8">
    <source>
        <dbReference type="Pfam" id="PF13359"/>
    </source>
</evidence>
<dbReference type="AlphaFoldDB" id="A0ABD3H4Y0"/>
<comment type="caution">
    <text evidence="9">The sequence shown here is derived from an EMBL/GenBank/DDBJ whole genome shotgun (WGS) entry which is preliminary data.</text>
</comment>
<sequence>MMATTMLIVQLLMDEDSSEEEEIVSVGTKRGRPAVRASTSEDNIRSVIPVAIQTVNCLMASGCLHEGSWWVRERSLIWFDYFLMKAFEDFRWRSCVAVPRDMFLWMVSVLTPRLSRQETHWRKPVPADVKLGACLHRLVTGSSYFLCSDRFGIGASTLQEQMPLVVEAIVEELGPRFLYWAEGAEGARVSPSFLRRCGLLNVAGAIDGSHIKIRYPKRLHARDYFNRKRDQSIVLQAICDHDSEFLDISCDAPGSSTRPYLLGDQGYAMHSWLMIPFSINNRSSAEHQLYNKKHVQGRLCIERAFGLLKARFRILEHGITSSLEWAAKLVHATCVLHNIIVKKRLGHDDVAAVLEPTLRREQAARTRRRRLQGRPDYADSGHEVREELVNYVAARNM</sequence>
<evidence type="ECO:0000313" key="9">
    <source>
        <dbReference type="EMBL" id="KAL3685224.1"/>
    </source>
</evidence>
<feature type="domain" description="DDE Tnp4" evidence="8">
    <location>
        <begin position="206"/>
        <end position="256"/>
    </location>
</feature>
<evidence type="ECO:0000256" key="7">
    <source>
        <dbReference type="ARBA" id="ARBA00023242"/>
    </source>
</evidence>
<dbReference type="PANTHER" id="PTHR22930:SF287">
    <property type="entry name" value="NUCLEASE HARBI1 ISOFORM X1"/>
    <property type="match status" value="1"/>
</dbReference>
<dbReference type="GO" id="GO:0016787">
    <property type="term" value="F:hydrolase activity"/>
    <property type="evidence" value="ECO:0007669"/>
    <property type="project" value="UniProtKB-KW"/>
</dbReference>
<protein>
    <recommendedName>
        <fullName evidence="8">DDE Tnp4 domain-containing protein</fullName>
    </recommendedName>
</protein>
<dbReference type="Pfam" id="PF13359">
    <property type="entry name" value="DDE_Tnp_4"/>
    <property type="match status" value="2"/>
</dbReference>
<dbReference type="InterPro" id="IPR027806">
    <property type="entry name" value="HARBI1_dom"/>
</dbReference>
<dbReference type="GO" id="GO:0005634">
    <property type="term" value="C:nucleus"/>
    <property type="evidence" value="ECO:0007669"/>
    <property type="project" value="UniProtKB-SubCell"/>
</dbReference>
<feature type="domain" description="DDE Tnp4" evidence="8">
    <location>
        <begin position="259"/>
        <end position="338"/>
    </location>
</feature>
<keyword evidence="7" id="KW-0539">Nucleus</keyword>
<comment type="subcellular location">
    <subcellularLocation>
        <location evidence="2">Nucleus</location>
    </subcellularLocation>
</comment>
<proteinExistence type="inferred from homology"/>
<name>A0ABD3H4Y0_9MARC</name>
<evidence type="ECO:0000313" key="10">
    <source>
        <dbReference type="Proteomes" id="UP001633002"/>
    </source>
</evidence>
<evidence type="ECO:0000256" key="2">
    <source>
        <dbReference type="ARBA" id="ARBA00004123"/>
    </source>
</evidence>
<comment type="cofactor">
    <cofactor evidence="1">
        <name>a divalent metal cation</name>
        <dbReference type="ChEBI" id="CHEBI:60240"/>
    </cofactor>
</comment>
<evidence type="ECO:0000256" key="5">
    <source>
        <dbReference type="ARBA" id="ARBA00022723"/>
    </source>
</evidence>
<evidence type="ECO:0000256" key="6">
    <source>
        <dbReference type="ARBA" id="ARBA00022801"/>
    </source>
</evidence>
<dbReference type="PANTHER" id="PTHR22930">
    <property type="match status" value="1"/>
</dbReference>
<dbReference type="GO" id="GO:0004518">
    <property type="term" value="F:nuclease activity"/>
    <property type="evidence" value="ECO:0007669"/>
    <property type="project" value="UniProtKB-KW"/>
</dbReference>
<evidence type="ECO:0000256" key="1">
    <source>
        <dbReference type="ARBA" id="ARBA00001968"/>
    </source>
</evidence>
<keyword evidence="4" id="KW-0540">Nuclease</keyword>